<dbReference type="Gene3D" id="3.40.50.300">
    <property type="entry name" value="P-loop containing nucleotide triphosphate hydrolases"/>
    <property type="match status" value="1"/>
</dbReference>
<dbReference type="PROSITE" id="PS50893">
    <property type="entry name" value="ABC_TRANSPORTER_2"/>
    <property type="match status" value="1"/>
</dbReference>
<keyword evidence="2" id="KW-0067">ATP-binding</keyword>
<dbReference type="InterPro" id="IPR027417">
    <property type="entry name" value="P-loop_NTPase"/>
</dbReference>
<gene>
    <name evidence="4" type="ORF">BBF96_06560</name>
</gene>
<name>A0A3Q9HQ72_9FIRM</name>
<dbReference type="RefSeq" id="WP_164730933.1">
    <property type="nucleotide sequence ID" value="NZ_CP016379.1"/>
</dbReference>
<sequence length="219" mass="25216">MKIKKGERIAIVGESGCGKTTFLKMIMGYDNNYEGNMEILGNELRQWPQKSLRKYISYCPQKPFLLSKSIFKNFSLFYNKVTKDELEQYAKIVDLNEKIDSLPNGYDTLLKKGGENLSGDQKQRLALMIGLMKQSSIYLIDEGFSALDPEMTDKVLDKIFKAIKGTIIIVNHKLYHSLMTKFDRIFVMNNGKIVGTGSHHELMGNEFYRNLYEKSKQEL</sequence>
<dbReference type="EMBL" id="CP016379">
    <property type="protein sequence ID" value="AZR73075.1"/>
    <property type="molecule type" value="Genomic_DNA"/>
</dbReference>
<dbReference type="SUPFAM" id="SSF52540">
    <property type="entry name" value="P-loop containing nucleoside triphosphate hydrolases"/>
    <property type="match status" value="1"/>
</dbReference>
<keyword evidence="5" id="KW-1185">Reference proteome</keyword>
<proteinExistence type="predicted"/>
<dbReference type="PANTHER" id="PTHR24221">
    <property type="entry name" value="ATP-BINDING CASSETTE SUB-FAMILY B"/>
    <property type="match status" value="1"/>
</dbReference>
<evidence type="ECO:0000313" key="5">
    <source>
        <dbReference type="Proteomes" id="UP000267250"/>
    </source>
</evidence>
<evidence type="ECO:0000259" key="3">
    <source>
        <dbReference type="PROSITE" id="PS50893"/>
    </source>
</evidence>
<evidence type="ECO:0000313" key="4">
    <source>
        <dbReference type="EMBL" id="AZR73075.1"/>
    </source>
</evidence>
<dbReference type="Pfam" id="PF00005">
    <property type="entry name" value="ABC_tran"/>
    <property type="match status" value="1"/>
</dbReference>
<evidence type="ECO:0000256" key="2">
    <source>
        <dbReference type="ARBA" id="ARBA00022840"/>
    </source>
</evidence>
<protein>
    <recommendedName>
        <fullName evidence="3">ABC transporter domain-containing protein</fullName>
    </recommendedName>
</protein>
<dbReference type="InterPro" id="IPR039421">
    <property type="entry name" value="Type_1_exporter"/>
</dbReference>
<dbReference type="PANTHER" id="PTHR24221:SF654">
    <property type="entry name" value="ATP-BINDING CASSETTE SUB-FAMILY B MEMBER 6"/>
    <property type="match status" value="1"/>
</dbReference>
<reference evidence="4 5" key="1">
    <citation type="submission" date="2016-07" db="EMBL/GenBank/DDBJ databases">
        <title>Genome and transcriptome analysis of iron-reducing fermentative bacteria Anoxybacter fermentans.</title>
        <authorList>
            <person name="Zeng X."/>
            <person name="Shao Z."/>
        </authorList>
    </citation>
    <scope>NUCLEOTIDE SEQUENCE [LARGE SCALE GENOMIC DNA]</scope>
    <source>
        <strain evidence="4 5">DY22613</strain>
    </source>
</reference>
<dbReference type="InterPro" id="IPR003593">
    <property type="entry name" value="AAA+_ATPase"/>
</dbReference>
<dbReference type="GO" id="GO:0016887">
    <property type="term" value="F:ATP hydrolysis activity"/>
    <property type="evidence" value="ECO:0007669"/>
    <property type="project" value="InterPro"/>
</dbReference>
<evidence type="ECO:0000256" key="1">
    <source>
        <dbReference type="ARBA" id="ARBA00022741"/>
    </source>
</evidence>
<dbReference type="SMART" id="SM00382">
    <property type="entry name" value="AAA"/>
    <property type="match status" value="1"/>
</dbReference>
<dbReference type="GO" id="GO:0034040">
    <property type="term" value="F:ATPase-coupled lipid transmembrane transporter activity"/>
    <property type="evidence" value="ECO:0007669"/>
    <property type="project" value="TreeGrafter"/>
</dbReference>
<dbReference type="AlphaFoldDB" id="A0A3Q9HQ72"/>
<dbReference type="InterPro" id="IPR003439">
    <property type="entry name" value="ABC_transporter-like_ATP-bd"/>
</dbReference>
<dbReference type="GO" id="GO:0005524">
    <property type="term" value="F:ATP binding"/>
    <property type="evidence" value="ECO:0007669"/>
    <property type="project" value="UniProtKB-KW"/>
</dbReference>
<dbReference type="KEGG" id="aft:BBF96_06560"/>
<keyword evidence="1" id="KW-0547">Nucleotide-binding</keyword>
<accession>A0A3Q9HQ72</accession>
<dbReference type="Proteomes" id="UP000267250">
    <property type="component" value="Chromosome"/>
</dbReference>
<feature type="domain" description="ABC transporter" evidence="3">
    <location>
        <begin position="1"/>
        <end position="215"/>
    </location>
</feature>
<organism evidence="4 5">
    <name type="scientific">Anoxybacter fermentans</name>
    <dbReference type="NCBI Taxonomy" id="1323375"/>
    <lineage>
        <taxon>Bacteria</taxon>
        <taxon>Bacillati</taxon>
        <taxon>Bacillota</taxon>
        <taxon>Clostridia</taxon>
        <taxon>Halanaerobiales</taxon>
        <taxon>Anoxybacter</taxon>
    </lineage>
</organism>